<organism evidence="1 2">
    <name type="scientific">Gillisia limnaea (strain DSM 15749 / LMG 21470 / R-8282)</name>
    <dbReference type="NCBI Taxonomy" id="865937"/>
    <lineage>
        <taxon>Bacteria</taxon>
        <taxon>Pseudomonadati</taxon>
        <taxon>Bacteroidota</taxon>
        <taxon>Flavobacteriia</taxon>
        <taxon>Flavobacteriales</taxon>
        <taxon>Flavobacteriaceae</taxon>
        <taxon>Gillisia</taxon>
    </lineage>
</organism>
<evidence type="ECO:0000313" key="1">
    <source>
        <dbReference type="EMBL" id="EHQ04252.1"/>
    </source>
</evidence>
<dbReference type="OrthoDB" id="9815326at2"/>
<reference evidence="2" key="1">
    <citation type="journal article" date="2012" name="Stand. Genomic Sci.">
        <title>Genome sequence of the Antarctic rhodopsins-containing flavobacterium Gillisia limnaea type strain (R-8282(T)).</title>
        <authorList>
            <person name="Riedel T."/>
            <person name="Held B."/>
            <person name="Nolan M."/>
            <person name="Lucas S."/>
            <person name="Lapidus A."/>
            <person name="Tice H."/>
            <person name="Del Rio T.G."/>
            <person name="Cheng J.F."/>
            <person name="Han C."/>
            <person name="Tapia R."/>
            <person name="Goodwin L.A."/>
            <person name="Pitluck S."/>
            <person name="Liolios K."/>
            <person name="Mavromatis K."/>
            <person name="Pagani I."/>
            <person name="Ivanova N."/>
            <person name="Mikhailova N."/>
            <person name="Pati A."/>
            <person name="Chen A."/>
            <person name="Palaniappan K."/>
            <person name="Land M."/>
            <person name="Rohde M."/>
            <person name="Tindall B.J."/>
            <person name="Detter J.C."/>
            <person name="Goker M."/>
            <person name="Bristow J."/>
            <person name="Eisen J.A."/>
            <person name="Markowitz V."/>
            <person name="Hugenholtz P."/>
            <person name="Kyrpides N.C."/>
            <person name="Klenk H.P."/>
            <person name="Woyke T."/>
        </authorList>
    </citation>
    <scope>NUCLEOTIDE SEQUENCE [LARGE SCALE GENOMIC DNA]</scope>
    <source>
        <strain evidence="2">DSM 15749 / LMG 21470 / R-8282</strain>
    </source>
</reference>
<evidence type="ECO:0000313" key="2">
    <source>
        <dbReference type="Proteomes" id="UP000003844"/>
    </source>
</evidence>
<dbReference type="Gene3D" id="3.40.630.40">
    <property type="entry name" value="Zn-dependent exopeptidases"/>
    <property type="match status" value="1"/>
</dbReference>
<dbReference type="eggNOG" id="COG3931">
    <property type="taxonomic scope" value="Bacteria"/>
</dbReference>
<sequence>MKLLLTCEHGGNEIPEEYQKYFINAGKVLNSHRGYDPGGMDLFIFLRDLADYSFYSTTSRLLIELNRSFHHPALFSEFTKNLSSEEKNRLVRRFYLPYRDSVEALIAEILSKGEKVLHISVHSFSSELNGNVRNTDIGLLFDPSKVEEKNYCKILKNQLITPGSQFKVRFNYPYLGKADGFTTYLRKKFPQNYSGIEMEINQKYSVENQMPEALKDRIFHALKNSLK</sequence>
<accession>H2BQT3</accession>
<dbReference type="GO" id="GO:0016787">
    <property type="term" value="F:hydrolase activity"/>
    <property type="evidence" value="ECO:0007669"/>
    <property type="project" value="UniProtKB-KW"/>
</dbReference>
<dbReference type="EMBL" id="JH594605">
    <property type="protein sequence ID" value="EHQ04252.1"/>
    <property type="molecule type" value="Genomic_DNA"/>
</dbReference>
<dbReference type="SUPFAM" id="SSF53187">
    <property type="entry name" value="Zn-dependent exopeptidases"/>
    <property type="match status" value="1"/>
</dbReference>
<dbReference type="STRING" id="865937.Gilli_0094"/>
<dbReference type="HOGENOM" id="CLU_079628_0_0_10"/>
<keyword evidence="1" id="KW-0378">Hydrolase</keyword>
<dbReference type="Proteomes" id="UP000003844">
    <property type="component" value="Unassembled WGS sequence"/>
</dbReference>
<dbReference type="InterPro" id="IPR007709">
    <property type="entry name" value="N-FG_amidohydro"/>
</dbReference>
<dbReference type="RefSeq" id="WP_006987144.1">
    <property type="nucleotide sequence ID" value="NZ_JH594605.1"/>
</dbReference>
<gene>
    <name evidence="1" type="ORF">Gilli_0094</name>
</gene>
<protein>
    <submittedName>
        <fullName evidence="1">N-formylglutamate amidohydrolase</fullName>
    </submittedName>
</protein>
<dbReference type="Pfam" id="PF05013">
    <property type="entry name" value="FGase"/>
    <property type="match status" value="1"/>
</dbReference>
<proteinExistence type="predicted"/>
<name>H2BQT3_GILLR</name>
<dbReference type="AlphaFoldDB" id="H2BQT3"/>
<keyword evidence="2" id="KW-1185">Reference proteome</keyword>